<comment type="caution">
    <text evidence="2">The sequence shown here is derived from an EMBL/GenBank/DDBJ whole genome shotgun (WGS) entry which is preliminary data.</text>
</comment>
<sequence length="205" mass="23065">MVSELAATRADRKEAERMLKKDFETERADRKEAERMLKKDLEDRKEAERMLKKDLEDRKEAKRMARVEAASVAHHVIVLTKVLIPLRLRIVPDLARARVVVTMGVASWEALRAGRSDEAIVADIHHPLPNIAEPLSICYASDNFVERKQGCPRMHGARGAGGVLAQDWRATSRVARRNSSNSSMVKNSRMSVGQGVMYHAKTINV</sequence>
<evidence type="ECO:0000313" key="2">
    <source>
        <dbReference type="EMBL" id="KAJ7667410.1"/>
    </source>
</evidence>
<protein>
    <submittedName>
        <fullName evidence="2">Uncharacterized protein</fullName>
    </submittedName>
</protein>
<accession>A0AAD7CX60</accession>
<keyword evidence="3" id="KW-1185">Reference proteome</keyword>
<reference evidence="2" key="1">
    <citation type="submission" date="2023-03" db="EMBL/GenBank/DDBJ databases">
        <title>Massive genome expansion in bonnet fungi (Mycena s.s.) driven by repeated elements and novel gene families across ecological guilds.</title>
        <authorList>
            <consortium name="Lawrence Berkeley National Laboratory"/>
            <person name="Harder C.B."/>
            <person name="Miyauchi S."/>
            <person name="Viragh M."/>
            <person name="Kuo A."/>
            <person name="Thoen E."/>
            <person name="Andreopoulos B."/>
            <person name="Lu D."/>
            <person name="Skrede I."/>
            <person name="Drula E."/>
            <person name="Henrissat B."/>
            <person name="Morin E."/>
            <person name="Kohler A."/>
            <person name="Barry K."/>
            <person name="LaButti K."/>
            <person name="Morin E."/>
            <person name="Salamov A."/>
            <person name="Lipzen A."/>
            <person name="Mereny Z."/>
            <person name="Hegedus B."/>
            <person name="Baldrian P."/>
            <person name="Stursova M."/>
            <person name="Weitz H."/>
            <person name="Taylor A."/>
            <person name="Grigoriev I.V."/>
            <person name="Nagy L.G."/>
            <person name="Martin F."/>
            <person name="Kauserud H."/>
        </authorList>
    </citation>
    <scope>NUCLEOTIDE SEQUENCE</scope>
    <source>
        <strain evidence="2">CBHHK067</strain>
    </source>
</reference>
<dbReference type="AlphaFoldDB" id="A0AAD7CX60"/>
<dbReference type="Proteomes" id="UP001221757">
    <property type="component" value="Unassembled WGS sequence"/>
</dbReference>
<dbReference type="EMBL" id="JARKIE010000200">
    <property type="protein sequence ID" value="KAJ7667410.1"/>
    <property type="molecule type" value="Genomic_DNA"/>
</dbReference>
<gene>
    <name evidence="2" type="ORF">B0H17DRAFT_254133</name>
</gene>
<name>A0AAD7CX60_MYCRO</name>
<proteinExistence type="predicted"/>
<keyword evidence="1" id="KW-0175">Coiled coil</keyword>
<feature type="coiled-coil region" evidence="1">
    <location>
        <begin position="30"/>
        <end position="64"/>
    </location>
</feature>
<evidence type="ECO:0000256" key="1">
    <source>
        <dbReference type="SAM" id="Coils"/>
    </source>
</evidence>
<evidence type="ECO:0000313" key="3">
    <source>
        <dbReference type="Proteomes" id="UP001221757"/>
    </source>
</evidence>
<organism evidence="2 3">
    <name type="scientific">Mycena rosella</name>
    <name type="common">Pink bonnet</name>
    <name type="synonym">Agaricus rosellus</name>
    <dbReference type="NCBI Taxonomy" id="1033263"/>
    <lineage>
        <taxon>Eukaryota</taxon>
        <taxon>Fungi</taxon>
        <taxon>Dikarya</taxon>
        <taxon>Basidiomycota</taxon>
        <taxon>Agaricomycotina</taxon>
        <taxon>Agaricomycetes</taxon>
        <taxon>Agaricomycetidae</taxon>
        <taxon>Agaricales</taxon>
        <taxon>Marasmiineae</taxon>
        <taxon>Mycenaceae</taxon>
        <taxon>Mycena</taxon>
    </lineage>
</organism>